<evidence type="ECO:0000313" key="3">
    <source>
        <dbReference type="Proteomes" id="UP000500826"/>
    </source>
</evidence>
<feature type="transmembrane region" description="Helical" evidence="1">
    <location>
        <begin position="40"/>
        <end position="61"/>
    </location>
</feature>
<keyword evidence="1" id="KW-0472">Membrane</keyword>
<gene>
    <name evidence="2" type="ORF">HK414_04050</name>
</gene>
<accession>A0ABX6P0L0</accession>
<name>A0ABX6P0L0_9BURK</name>
<keyword evidence="3" id="KW-1185">Reference proteome</keyword>
<organism evidence="2 3">
    <name type="scientific">Ramlibacter terrae</name>
    <dbReference type="NCBI Taxonomy" id="2732511"/>
    <lineage>
        <taxon>Bacteria</taxon>
        <taxon>Pseudomonadati</taxon>
        <taxon>Pseudomonadota</taxon>
        <taxon>Betaproteobacteria</taxon>
        <taxon>Burkholderiales</taxon>
        <taxon>Comamonadaceae</taxon>
        <taxon>Ramlibacter</taxon>
    </lineage>
</organism>
<evidence type="ECO:0000256" key="1">
    <source>
        <dbReference type="SAM" id="Phobius"/>
    </source>
</evidence>
<feature type="transmembrane region" description="Helical" evidence="1">
    <location>
        <begin position="12"/>
        <end position="34"/>
    </location>
</feature>
<proteinExistence type="predicted"/>
<reference evidence="2 3" key="1">
    <citation type="submission" date="2020-05" db="EMBL/GenBank/DDBJ databases">
        <title>Ramlibacter rhizophilus sp. nov., isolated from rhizosphere soil of national flower Mugunghwa from South Korea.</title>
        <authorList>
            <person name="Zheng-Fei Y."/>
            <person name="Huan T."/>
        </authorList>
    </citation>
    <scope>NUCLEOTIDE SEQUENCE [LARGE SCALE GENOMIC DNA]</scope>
    <source>
        <strain evidence="2 3">H242</strain>
    </source>
</reference>
<dbReference type="EMBL" id="CP053418">
    <property type="protein sequence ID" value="QJW83583.1"/>
    <property type="molecule type" value="Genomic_DNA"/>
</dbReference>
<keyword evidence="1" id="KW-0812">Transmembrane</keyword>
<dbReference type="Proteomes" id="UP000500826">
    <property type="component" value="Chromosome"/>
</dbReference>
<protein>
    <submittedName>
        <fullName evidence="2">Uncharacterized protein</fullName>
    </submittedName>
</protein>
<sequence length="76" mass="8035">MDRPGRLQALQSLVRWAVDGAGAGLPFAGTAAGWLVPAIWIAWGLGFALLLLGAVAVHIVLRRFARRRTAGQPGFA</sequence>
<keyword evidence="1" id="KW-1133">Transmembrane helix</keyword>
<evidence type="ECO:0000313" key="2">
    <source>
        <dbReference type="EMBL" id="QJW83583.1"/>
    </source>
</evidence>